<gene>
    <name evidence="4" type="ORF">ABB55_12790</name>
</gene>
<accession>A0A0N8GF06</accession>
<evidence type="ECO:0000259" key="3">
    <source>
        <dbReference type="Pfam" id="PF13203"/>
    </source>
</evidence>
<dbReference type="Pfam" id="PF09967">
    <property type="entry name" value="DUF2201"/>
    <property type="match status" value="1"/>
</dbReference>
<feature type="domain" description="VWA-like" evidence="2">
    <location>
        <begin position="500"/>
        <end position="590"/>
    </location>
</feature>
<feature type="region of interest" description="Disordered" evidence="1">
    <location>
        <begin position="466"/>
        <end position="485"/>
    </location>
</feature>
<dbReference type="RefSeq" id="WP_054359148.1">
    <property type="nucleotide sequence ID" value="NZ_LJYW01000001.1"/>
</dbReference>
<dbReference type="PANTHER" id="PTHR38730">
    <property type="entry name" value="SLL7028 PROTEIN"/>
    <property type="match status" value="1"/>
</dbReference>
<dbReference type="EMBL" id="LJYW01000001">
    <property type="protein sequence ID" value="KPL52985.1"/>
    <property type="molecule type" value="Genomic_DNA"/>
</dbReference>
<dbReference type="InterPro" id="IPR025154">
    <property type="entry name" value="Put_metallopeptidase_dom"/>
</dbReference>
<dbReference type="STRING" id="665126.ABB55_12790"/>
<evidence type="ECO:0000256" key="1">
    <source>
        <dbReference type="SAM" id="MobiDB-lite"/>
    </source>
</evidence>
<comment type="caution">
    <text evidence="4">The sequence shown here is derived from an EMBL/GenBank/DDBJ whole genome shotgun (WGS) entry which is preliminary data.</text>
</comment>
<dbReference type="InterPro" id="IPR018698">
    <property type="entry name" value="VWA-like_dom"/>
</dbReference>
<reference evidence="4 5" key="1">
    <citation type="submission" date="2015-09" db="EMBL/GenBank/DDBJ databases">
        <authorList>
            <consortium name="Swine Surveillance"/>
        </authorList>
    </citation>
    <scope>NUCLEOTIDE SEQUENCE [LARGE SCALE GENOMIC DNA]</scope>
    <source>
        <strain evidence="4 5">16</strain>
    </source>
</reference>
<proteinExistence type="predicted"/>
<feature type="domain" description="Putative metallopeptidase" evidence="3">
    <location>
        <begin position="233"/>
        <end position="365"/>
    </location>
</feature>
<evidence type="ECO:0000313" key="5">
    <source>
        <dbReference type="Proteomes" id="UP000048984"/>
    </source>
</evidence>
<dbReference type="AlphaFoldDB" id="A0A0N8GF06"/>
<dbReference type="Proteomes" id="UP000048984">
    <property type="component" value="Unassembled WGS sequence"/>
</dbReference>
<evidence type="ECO:0000259" key="2">
    <source>
        <dbReference type="Pfam" id="PF09967"/>
    </source>
</evidence>
<reference evidence="4 5" key="2">
    <citation type="submission" date="2015-10" db="EMBL/GenBank/DDBJ databases">
        <title>Draft Genome Sequence of Prosthecomicrobium hirschii ATCC 27832.</title>
        <authorList>
            <person name="Daniel J."/>
            <person name="Givan S.A."/>
            <person name="Brun Y.V."/>
            <person name="Brown P.J."/>
        </authorList>
    </citation>
    <scope>NUCLEOTIDE SEQUENCE [LARGE SCALE GENOMIC DNA]</scope>
    <source>
        <strain evidence="4 5">16</strain>
    </source>
</reference>
<keyword evidence="5" id="KW-1185">Reference proteome</keyword>
<name>A0A0N8GF06_9HYPH</name>
<protein>
    <recommendedName>
        <fullName evidence="6">Metallopeptidase domain-containing protein</fullName>
    </recommendedName>
</protein>
<dbReference type="Pfam" id="PF13203">
    <property type="entry name" value="DUF2201_N"/>
    <property type="match status" value="1"/>
</dbReference>
<evidence type="ECO:0000313" key="4">
    <source>
        <dbReference type="EMBL" id="KPL52985.1"/>
    </source>
</evidence>
<evidence type="ECO:0008006" key="6">
    <source>
        <dbReference type="Google" id="ProtNLM"/>
    </source>
</evidence>
<dbReference type="PANTHER" id="PTHR38730:SF1">
    <property type="entry name" value="SLL7028 PROTEIN"/>
    <property type="match status" value="1"/>
</dbReference>
<sequence length="626" mass="69052">MARAPSPPKANLQAIAAGYDLLRVDPLFGSLLGIAGFDDLPQQPFPADGYARLLLRRLNTRYATRLTDTSKVTLEVNPWQRATPAEWQNVIAQCLLHVAMNHIDPVRSDPAWRAACEIEATVMLRQLSIGQRPGDLALPDEQVGARRLDLLAEAIAADGGRWLDSFGRFGTAGTGQPTWSAEPDVPPFHDAMRAQNQAWFASAVRNAIANAVATAGDAARATRGRPRNPNSLAEKARSWCIAEYPLLAALAAAFDIVEDAEICQRAGIAIAAVNSEERRLYINPHFAWTWPAMQFVMAHELLHVGLRHEARRQGRDPYLWNVACDFVINGWLVEMGVGRLPTDDLLLDPELELERDSAEALYDRIVRDLRLRRRLAKQRTLGGVGRGDLLSDRPSGWWTGIGCDLDSFYRRALAEGLDLHLAGPPRGLLPGDLIEEIRALQQAPIPWDVKLGQWLDQYFPPAERRRSYARASRRQSATPDIPRPVWERPPVPVASRTFGVVLDTSGSMSSRLIGHALGAIVSYALSREVPAVRLMQCDAAVHDMGYVDPERLAGTVEIRGRGGTVLQPAIEKLLRAKDFPKDAPVLVITDGGTDLLTIPRDHAFLMPEGACLPFRSIAPRFAFDEG</sequence>
<organism evidence="4 5">
    <name type="scientific">Prosthecodimorpha hirschii</name>
    <dbReference type="NCBI Taxonomy" id="665126"/>
    <lineage>
        <taxon>Bacteria</taxon>
        <taxon>Pseudomonadati</taxon>
        <taxon>Pseudomonadota</taxon>
        <taxon>Alphaproteobacteria</taxon>
        <taxon>Hyphomicrobiales</taxon>
        <taxon>Ancalomicrobiaceae</taxon>
        <taxon>Prosthecodimorpha</taxon>
    </lineage>
</organism>